<gene>
    <name evidence="2" type="ORF">VaNZ11_004228</name>
</gene>
<feature type="compositionally biased region" description="Low complexity" evidence="1">
    <location>
        <begin position="47"/>
        <end position="57"/>
    </location>
</feature>
<keyword evidence="3" id="KW-1185">Reference proteome</keyword>
<evidence type="ECO:0008006" key="4">
    <source>
        <dbReference type="Google" id="ProtNLM"/>
    </source>
</evidence>
<accession>A0ABQ5RW53</accession>
<evidence type="ECO:0000256" key="1">
    <source>
        <dbReference type="SAM" id="MobiDB-lite"/>
    </source>
</evidence>
<evidence type="ECO:0000313" key="3">
    <source>
        <dbReference type="Proteomes" id="UP001165090"/>
    </source>
</evidence>
<organism evidence="2 3">
    <name type="scientific">Volvox africanus</name>
    <dbReference type="NCBI Taxonomy" id="51714"/>
    <lineage>
        <taxon>Eukaryota</taxon>
        <taxon>Viridiplantae</taxon>
        <taxon>Chlorophyta</taxon>
        <taxon>core chlorophytes</taxon>
        <taxon>Chlorophyceae</taxon>
        <taxon>CS clade</taxon>
        <taxon>Chlamydomonadales</taxon>
        <taxon>Volvocaceae</taxon>
        <taxon>Volvox</taxon>
    </lineage>
</organism>
<name>A0ABQ5RW53_9CHLO</name>
<feature type="region of interest" description="Disordered" evidence="1">
    <location>
        <begin position="47"/>
        <end position="103"/>
    </location>
</feature>
<evidence type="ECO:0000313" key="2">
    <source>
        <dbReference type="EMBL" id="GLI61760.1"/>
    </source>
</evidence>
<comment type="caution">
    <text evidence="2">The sequence shown here is derived from an EMBL/GenBank/DDBJ whole genome shotgun (WGS) entry which is preliminary data.</text>
</comment>
<sequence length="317" mass="35093">MVKCRRKTQSKSALKMIGTFPKTRGLAWTAGLALLVALALEGHLASSVSTPGPKAMSPRPPSPRPPFIKSPAPPPPRPPYIRSPGPPRPAPPRPPYENNLSALSPHLSPPRLPQYYIHFGRCVQAFQRQEYGNWIMIRSASVQTSSDSIVLRLDTRNMRPVASAFGTVKPNYFPISHLYIAYFDIRGVASWTPTLDRTPYKETPSYYSIKVNGSPLGTVRDMKGEGDDGPRAVSYSLKGFLNGIIVPSTLPYVIEIVKVCTLYGISCEGVPDPRDVFVSLRGFTAYSLWTVNQPLRVNGTYFRDHVWCPVQTVIDVP</sequence>
<dbReference type="EMBL" id="BSDZ01000011">
    <property type="protein sequence ID" value="GLI61760.1"/>
    <property type="molecule type" value="Genomic_DNA"/>
</dbReference>
<dbReference type="Proteomes" id="UP001165090">
    <property type="component" value="Unassembled WGS sequence"/>
</dbReference>
<protein>
    <recommendedName>
        <fullName evidence="4">Pherophorin domain-containing protein</fullName>
    </recommendedName>
</protein>
<feature type="compositionally biased region" description="Pro residues" evidence="1">
    <location>
        <begin position="58"/>
        <end position="95"/>
    </location>
</feature>
<reference evidence="2 3" key="1">
    <citation type="journal article" date="2023" name="IScience">
        <title>Expanded male sex-determining region conserved during the evolution of homothallism in the green alga Volvox.</title>
        <authorList>
            <person name="Yamamoto K."/>
            <person name="Matsuzaki R."/>
            <person name="Mahakham W."/>
            <person name="Heman W."/>
            <person name="Sekimoto H."/>
            <person name="Kawachi M."/>
            <person name="Minakuchi Y."/>
            <person name="Toyoda A."/>
            <person name="Nozaki H."/>
        </authorList>
    </citation>
    <scope>NUCLEOTIDE SEQUENCE [LARGE SCALE GENOMIC DNA]</scope>
    <source>
        <strain evidence="2 3">NIES-4468</strain>
    </source>
</reference>
<proteinExistence type="predicted"/>